<evidence type="ECO:0000256" key="10">
    <source>
        <dbReference type="ARBA" id="ARBA00024908"/>
    </source>
</evidence>
<accession>A0ABZ0ZPR8</accession>
<dbReference type="Gene3D" id="3.40.50.300">
    <property type="entry name" value="P-loop containing nucleotide triphosphate hydrolases"/>
    <property type="match status" value="1"/>
</dbReference>
<dbReference type="Pfam" id="PF02367">
    <property type="entry name" value="TsaE"/>
    <property type="match status" value="1"/>
</dbReference>
<keyword evidence="5" id="KW-0819">tRNA processing</keyword>
<evidence type="ECO:0000259" key="12">
    <source>
        <dbReference type="PROSITE" id="PS51186"/>
    </source>
</evidence>
<dbReference type="RefSeq" id="WP_322937011.1">
    <property type="nucleotide sequence ID" value="NZ_CP141059.1"/>
</dbReference>
<dbReference type="InterPro" id="IPR000182">
    <property type="entry name" value="GNAT_dom"/>
</dbReference>
<dbReference type="PANTHER" id="PTHR33540:SF2">
    <property type="entry name" value="TRNA THREONYLCARBAMOYLADENOSINE BIOSYNTHESIS PROTEIN TSAE"/>
    <property type="match status" value="1"/>
</dbReference>
<evidence type="ECO:0000256" key="11">
    <source>
        <dbReference type="ARBA" id="ARBA00032441"/>
    </source>
</evidence>
<keyword evidence="7" id="KW-0547">Nucleotide-binding</keyword>
<evidence type="ECO:0000313" key="13">
    <source>
        <dbReference type="EMBL" id="WQQ25756.1"/>
    </source>
</evidence>
<evidence type="ECO:0000256" key="6">
    <source>
        <dbReference type="ARBA" id="ARBA00022723"/>
    </source>
</evidence>
<sequence>MTTQTSSPAIELVGPEAAGVLLEVVRASFADRPTLDPPTDALSETEESIAARLAAGAGLVARVDGGAAGAVLLDAEPDGKAVHLRRFGLTPAARGRGVAEALVRAGLQAAAELGDGLAERAVVFAREELPHTVRFWRQQGFAETDRHPPYVALTRALPRRYDVPTADDMRALAGGVAGLLRAGDVLVLSGDLGAGKTTFTQGLGAALQVRGDVTSPTFVISRVHPSLVGGPDLIHVDAYRLGGAAELDDLDLDTDLDRAVTVVEWGEGLAEDLADSPLEIRILRTVGDDDATTDVDPRRVEIDPLGPRWLGVELPSSRSE</sequence>
<gene>
    <name evidence="13" type="primary">tsaE</name>
    <name evidence="13" type="ORF">SHK19_17535</name>
</gene>
<evidence type="ECO:0000256" key="8">
    <source>
        <dbReference type="ARBA" id="ARBA00022840"/>
    </source>
</evidence>
<feature type="domain" description="N-acetyltransferase" evidence="12">
    <location>
        <begin position="8"/>
        <end position="164"/>
    </location>
</feature>
<evidence type="ECO:0000256" key="4">
    <source>
        <dbReference type="ARBA" id="ARBA00022490"/>
    </source>
</evidence>
<evidence type="ECO:0000256" key="7">
    <source>
        <dbReference type="ARBA" id="ARBA00022741"/>
    </source>
</evidence>
<proteinExistence type="inferred from homology"/>
<evidence type="ECO:0000256" key="1">
    <source>
        <dbReference type="ARBA" id="ARBA00004496"/>
    </source>
</evidence>
<keyword evidence="8" id="KW-0067">ATP-binding</keyword>
<dbReference type="NCBIfam" id="TIGR00150">
    <property type="entry name" value="T6A_YjeE"/>
    <property type="match status" value="1"/>
</dbReference>
<dbReference type="Proteomes" id="UP001327225">
    <property type="component" value="Chromosome"/>
</dbReference>
<dbReference type="SUPFAM" id="SSF55729">
    <property type="entry name" value="Acyl-CoA N-acyltransferases (Nat)"/>
    <property type="match status" value="1"/>
</dbReference>
<keyword evidence="14" id="KW-1185">Reference proteome</keyword>
<evidence type="ECO:0000256" key="5">
    <source>
        <dbReference type="ARBA" id="ARBA00022694"/>
    </source>
</evidence>
<keyword evidence="6" id="KW-0479">Metal-binding</keyword>
<dbReference type="EMBL" id="CP141059">
    <property type="protein sequence ID" value="WQQ25756.1"/>
    <property type="molecule type" value="Genomic_DNA"/>
</dbReference>
<dbReference type="InterPro" id="IPR016181">
    <property type="entry name" value="Acyl_CoA_acyltransferase"/>
</dbReference>
<evidence type="ECO:0000256" key="3">
    <source>
        <dbReference type="ARBA" id="ARBA00019010"/>
    </source>
</evidence>
<dbReference type="Pfam" id="PF00583">
    <property type="entry name" value="Acetyltransf_1"/>
    <property type="match status" value="1"/>
</dbReference>
<dbReference type="Gene3D" id="3.40.630.30">
    <property type="match status" value="1"/>
</dbReference>
<dbReference type="SUPFAM" id="SSF52540">
    <property type="entry name" value="P-loop containing nucleoside triphosphate hydrolases"/>
    <property type="match status" value="1"/>
</dbReference>
<name>A0ABZ0ZPR8_9ACTN</name>
<evidence type="ECO:0000256" key="9">
    <source>
        <dbReference type="ARBA" id="ARBA00022842"/>
    </source>
</evidence>
<comment type="subcellular location">
    <subcellularLocation>
        <location evidence="1">Cytoplasm</location>
    </subcellularLocation>
</comment>
<organism evidence="13 14">
    <name type="scientific">Nocardioides bizhenqiangii</name>
    <dbReference type="NCBI Taxonomy" id="3095076"/>
    <lineage>
        <taxon>Bacteria</taxon>
        <taxon>Bacillati</taxon>
        <taxon>Actinomycetota</taxon>
        <taxon>Actinomycetes</taxon>
        <taxon>Propionibacteriales</taxon>
        <taxon>Nocardioidaceae</taxon>
        <taxon>Nocardioides</taxon>
    </lineage>
</organism>
<dbReference type="PANTHER" id="PTHR33540">
    <property type="entry name" value="TRNA THREONYLCARBAMOYLADENOSINE BIOSYNTHESIS PROTEIN TSAE"/>
    <property type="match status" value="1"/>
</dbReference>
<dbReference type="InterPro" id="IPR027417">
    <property type="entry name" value="P-loop_NTPase"/>
</dbReference>
<evidence type="ECO:0000256" key="2">
    <source>
        <dbReference type="ARBA" id="ARBA00007599"/>
    </source>
</evidence>
<keyword evidence="4" id="KW-0963">Cytoplasm</keyword>
<evidence type="ECO:0000313" key="14">
    <source>
        <dbReference type="Proteomes" id="UP001327225"/>
    </source>
</evidence>
<reference evidence="14" key="1">
    <citation type="submission" date="2023-12" db="EMBL/GenBank/DDBJ databases">
        <title>Novel species in genus Nocardioides.</title>
        <authorList>
            <person name="Zhou H."/>
        </authorList>
    </citation>
    <scope>NUCLEOTIDE SEQUENCE [LARGE SCALE GENOMIC DNA]</scope>
    <source>
        <strain evidence="14">HM61</strain>
    </source>
</reference>
<dbReference type="InterPro" id="IPR003442">
    <property type="entry name" value="T6A_TsaE"/>
</dbReference>
<protein>
    <recommendedName>
        <fullName evidence="3">tRNA threonylcarbamoyladenosine biosynthesis protein TsaE</fullName>
    </recommendedName>
    <alternativeName>
        <fullName evidence="11">t(6)A37 threonylcarbamoyladenosine biosynthesis protein TsaE</fullName>
    </alternativeName>
</protein>
<comment type="function">
    <text evidence="10">Required for the formation of a threonylcarbamoyl group on adenosine at position 37 (t(6)A37) in tRNAs that read codons beginning with adenine. Is involved in the transfer of the threonylcarbamoyl moiety of threonylcarbamoyl-AMP (TC-AMP) to the N6 group of A37, together with TsaD and TsaB. TsaE seems to play an indirect role in the t(6)A biosynthesis pathway, possibly in regulating the core enzymatic function of TsaD.</text>
</comment>
<dbReference type="PROSITE" id="PS51186">
    <property type="entry name" value="GNAT"/>
    <property type="match status" value="1"/>
</dbReference>
<comment type="similarity">
    <text evidence="2">Belongs to the TsaE family.</text>
</comment>
<dbReference type="CDD" id="cd04301">
    <property type="entry name" value="NAT_SF"/>
    <property type="match status" value="1"/>
</dbReference>
<keyword evidence="9" id="KW-0460">Magnesium</keyword>